<evidence type="ECO:0000256" key="3">
    <source>
        <dbReference type="ARBA" id="ARBA00022821"/>
    </source>
</evidence>
<dbReference type="Pfam" id="PF18052">
    <property type="entry name" value="Rx_N"/>
    <property type="match status" value="1"/>
</dbReference>
<gene>
    <name evidence="7" type="ORF">RchiOBHm_Chr5g0009031</name>
</gene>
<dbReference type="InterPro" id="IPR041118">
    <property type="entry name" value="Rx_N"/>
</dbReference>
<organism evidence="7 8">
    <name type="scientific">Rosa chinensis</name>
    <name type="common">China rose</name>
    <dbReference type="NCBI Taxonomy" id="74649"/>
    <lineage>
        <taxon>Eukaryota</taxon>
        <taxon>Viridiplantae</taxon>
        <taxon>Streptophyta</taxon>
        <taxon>Embryophyta</taxon>
        <taxon>Tracheophyta</taxon>
        <taxon>Spermatophyta</taxon>
        <taxon>Magnoliopsida</taxon>
        <taxon>eudicotyledons</taxon>
        <taxon>Gunneridae</taxon>
        <taxon>Pentapetalae</taxon>
        <taxon>rosids</taxon>
        <taxon>fabids</taxon>
        <taxon>Rosales</taxon>
        <taxon>Rosaceae</taxon>
        <taxon>Rosoideae</taxon>
        <taxon>Rosoideae incertae sedis</taxon>
        <taxon>Rosa</taxon>
    </lineage>
</organism>
<dbReference type="Proteomes" id="UP000238479">
    <property type="component" value="Chromosome 5"/>
</dbReference>
<dbReference type="SUPFAM" id="SSF52540">
    <property type="entry name" value="P-loop containing nucleoside triphosphate hydrolases"/>
    <property type="match status" value="1"/>
</dbReference>
<dbReference type="PANTHER" id="PTHR36766">
    <property type="entry name" value="PLANT BROAD-SPECTRUM MILDEW RESISTANCE PROTEIN RPW8"/>
    <property type="match status" value="1"/>
</dbReference>
<evidence type="ECO:0000256" key="2">
    <source>
        <dbReference type="ARBA" id="ARBA00022741"/>
    </source>
</evidence>
<dbReference type="Pfam" id="PF00931">
    <property type="entry name" value="NB-ARC"/>
    <property type="match status" value="1"/>
</dbReference>
<dbReference type="GO" id="GO:0006952">
    <property type="term" value="P:defense response"/>
    <property type="evidence" value="ECO:0007669"/>
    <property type="project" value="UniProtKB-KW"/>
</dbReference>
<dbReference type="GO" id="GO:0005524">
    <property type="term" value="F:ATP binding"/>
    <property type="evidence" value="ECO:0007669"/>
    <property type="project" value="UniProtKB-KW"/>
</dbReference>
<evidence type="ECO:0000313" key="8">
    <source>
        <dbReference type="Proteomes" id="UP000238479"/>
    </source>
</evidence>
<keyword evidence="8" id="KW-1185">Reference proteome</keyword>
<reference evidence="7 8" key="1">
    <citation type="journal article" date="2018" name="Nat. Genet.">
        <title>The Rosa genome provides new insights in the design of modern roses.</title>
        <authorList>
            <person name="Bendahmane M."/>
        </authorList>
    </citation>
    <scope>NUCLEOTIDE SEQUENCE [LARGE SCALE GENOMIC DNA]</scope>
    <source>
        <strain evidence="8">cv. Old Blush</strain>
    </source>
</reference>
<keyword evidence="4" id="KW-0067">ATP-binding</keyword>
<dbReference type="AlphaFoldDB" id="A0A2P6Q486"/>
<dbReference type="OMA" id="LYWHLER"/>
<keyword evidence="1" id="KW-0677">Repeat</keyword>
<name>A0A2P6Q486_ROSCH</name>
<keyword evidence="2" id="KW-0547">Nucleotide-binding</keyword>
<dbReference type="GO" id="GO:0016787">
    <property type="term" value="F:hydrolase activity"/>
    <property type="evidence" value="ECO:0007669"/>
    <property type="project" value="UniProtKB-KW"/>
</dbReference>
<keyword evidence="3" id="KW-0611">Plant defense</keyword>
<evidence type="ECO:0000256" key="1">
    <source>
        <dbReference type="ARBA" id="ARBA00022737"/>
    </source>
</evidence>
<protein>
    <submittedName>
        <fullName evidence="7">Putative P-loop containing nucleoside triphosphate hydrolase</fullName>
    </submittedName>
</protein>
<dbReference type="Gene3D" id="3.40.50.300">
    <property type="entry name" value="P-loop containing nucleotide triphosphate hydrolases"/>
    <property type="match status" value="1"/>
</dbReference>
<proteinExistence type="predicted"/>
<evidence type="ECO:0000259" key="6">
    <source>
        <dbReference type="Pfam" id="PF18052"/>
    </source>
</evidence>
<dbReference type="STRING" id="74649.A0A2P6Q486"/>
<dbReference type="InterPro" id="IPR027417">
    <property type="entry name" value="P-loop_NTPase"/>
</dbReference>
<feature type="domain" description="NB-ARC" evidence="5">
    <location>
        <begin position="170"/>
        <end position="275"/>
    </location>
</feature>
<dbReference type="PANTHER" id="PTHR36766:SF61">
    <property type="entry name" value="NB-ARC DOMAIN DISEASE RESISTANCE PROTEIN"/>
    <property type="match status" value="1"/>
</dbReference>
<keyword evidence="7" id="KW-0378">Hydrolase</keyword>
<dbReference type="GO" id="GO:0043531">
    <property type="term" value="F:ADP binding"/>
    <property type="evidence" value="ECO:0007669"/>
    <property type="project" value="InterPro"/>
</dbReference>
<dbReference type="Gene3D" id="1.20.5.4130">
    <property type="match status" value="1"/>
</dbReference>
<dbReference type="Gramene" id="PRQ28995">
    <property type="protein sequence ID" value="PRQ28995"/>
    <property type="gene ID" value="RchiOBHm_Chr5g0009031"/>
</dbReference>
<feature type="domain" description="Disease resistance N-terminal" evidence="6">
    <location>
        <begin position="10"/>
        <end position="94"/>
    </location>
</feature>
<evidence type="ECO:0000313" key="7">
    <source>
        <dbReference type="EMBL" id="PRQ28995.1"/>
    </source>
</evidence>
<comment type="caution">
    <text evidence="7">The sequence shown here is derived from an EMBL/GenBank/DDBJ whole genome shotgun (WGS) entry which is preliminary data.</text>
</comment>
<evidence type="ECO:0000256" key="4">
    <source>
        <dbReference type="ARBA" id="ARBA00022840"/>
    </source>
</evidence>
<dbReference type="EMBL" id="PDCK01000043">
    <property type="protein sequence ID" value="PRQ28995.1"/>
    <property type="molecule type" value="Genomic_DNA"/>
</dbReference>
<evidence type="ECO:0000259" key="5">
    <source>
        <dbReference type="Pfam" id="PF00931"/>
    </source>
</evidence>
<sequence length="277" mass="31657">MESFASNIAQIVFEKLASRAYEEIHIALSVKVELNKLEETLSSITLLLLDAEEKQMNNRVLTEWLGKLKDVCYDIDDELDDFAFKQLRMQVLIRGSVAGKVCHLFSRWNSLVFPIYTGHKIKQIRARLNEIAAAKDQFHLKERAGEWHGLHMNRETYSFVQLSDVIGRDNDKEHIIIHLLKDTDHADQNVSVISIAGLGGLGKTTLAKLVYNDSAVVRNFDLRMWVCVSYDFDNKSLVRKIIGSATNQKCEEDSFENLAIKLQNELKDTKFLLVLVC</sequence>
<dbReference type="InterPro" id="IPR002182">
    <property type="entry name" value="NB-ARC"/>
</dbReference>
<accession>A0A2P6Q486</accession>